<dbReference type="RefSeq" id="WP_074829587.1">
    <property type="nucleotide sequence ID" value="NZ_FOEV01000018.1"/>
</dbReference>
<evidence type="ECO:0000313" key="2">
    <source>
        <dbReference type="Proteomes" id="UP000183210"/>
    </source>
</evidence>
<dbReference type="GeneID" id="300268710"/>
<sequence>MKTKAEYLTLAEGAISEYPQAALLYQAKDPRLMALLGAMSAMLSLHSQEQDVQASEPFDKVRDVTVLADAAAKGVLPLGQPYRARLAIQNVTATAFSVKAGRRVLDPQGRVHVVTVGADVPANGTATVQTVQQVETVTAHTVTTSKPFYMIPVSQPETGSIVEIKVADQFGNDFTYQPSLTNTELGARSFTLETDENRTLKIVFGAANIGGYQPAINEVLSITVISTEGNITLSAGAPFVFEYATTTYDSGAKVTLDSVVSVGSDPMTIETLREITSYPSLYDDAAVFLGNFDVLIRKNIGTFRFLSVWNERLEETVRSPSVDNMNTLFVAALKDGVEQAELEAEIKRVITRADDSYRVRFVPAVRVEIPVQITLQVPSIYDDSAVKQAAIEQILGQYGENTAWAQRGRGRVLYRKISTLLQSKIQACQAETSDIYIKVTDADTILPESYRYVSAKSLSVTVETSE</sequence>
<proteinExistence type="predicted"/>
<accession>A0A9X8MH27</accession>
<gene>
    <name evidence="1" type="ORF">SAMN05216409_11833</name>
</gene>
<reference evidence="1 2" key="1">
    <citation type="submission" date="2016-10" db="EMBL/GenBank/DDBJ databases">
        <authorList>
            <person name="Varghese N."/>
            <person name="Submissions S."/>
        </authorList>
    </citation>
    <scope>NUCLEOTIDE SEQUENCE [LARGE SCALE GENOMIC DNA]</scope>
    <source>
        <strain evidence="1 2">LMG 21974</strain>
    </source>
</reference>
<comment type="caution">
    <text evidence="1">The sequence shown here is derived from an EMBL/GenBank/DDBJ whole genome shotgun (WGS) entry which is preliminary data.</text>
</comment>
<name>A0A9X8MH27_9PSED</name>
<dbReference type="AlphaFoldDB" id="A0A9X8MH27"/>
<evidence type="ECO:0000313" key="1">
    <source>
        <dbReference type="EMBL" id="SER35989.1"/>
    </source>
</evidence>
<dbReference type="EMBL" id="FOEV01000018">
    <property type="protein sequence ID" value="SER35989.1"/>
    <property type="molecule type" value="Genomic_DNA"/>
</dbReference>
<dbReference type="Proteomes" id="UP000183210">
    <property type="component" value="Unassembled WGS sequence"/>
</dbReference>
<protein>
    <submittedName>
        <fullName evidence="1">Uncharacterized protein</fullName>
    </submittedName>
</protein>
<organism evidence="1 2">
    <name type="scientific">Pseudomonas lutea</name>
    <dbReference type="NCBI Taxonomy" id="243924"/>
    <lineage>
        <taxon>Bacteria</taxon>
        <taxon>Pseudomonadati</taxon>
        <taxon>Pseudomonadota</taxon>
        <taxon>Gammaproteobacteria</taxon>
        <taxon>Pseudomonadales</taxon>
        <taxon>Pseudomonadaceae</taxon>
        <taxon>Pseudomonas</taxon>
    </lineage>
</organism>